<keyword evidence="3" id="KW-1185">Reference proteome</keyword>
<name>A0A5B7EXB8_PORTR</name>
<evidence type="ECO:0000313" key="3">
    <source>
        <dbReference type="Proteomes" id="UP000324222"/>
    </source>
</evidence>
<dbReference type="Proteomes" id="UP000324222">
    <property type="component" value="Unassembled WGS sequence"/>
</dbReference>
<gene>
    <name evidence="2" type="ORF">E2C01_031310</name>
</gene>
<proteinExistence type="predicted"/>
<feature type="region of interest" description="Disordered" evidence="1">
    <location>
        <begin position="87"/>
        <end position="107"/>
    </location>
</feature>
<organism evidence="2 3">
    <name type="scientific">Portunus trituberculatus</name>
    <name type="common">Swimming crab</name>
    <name type="synonym">Neptunus trituberculatus</name>
    <dbReference type="NCBI Taxonomy" id="210409"/>
    <lineage>
        <taxon>Eukaryota</taxon>
        <taxon>Metazoa</taxon>
        <taxon>Ecdysozoa</taxon>
        <taxon>Arthropoda</taxon>
        <taxon>Crustacea</taxon>
        <taxon>Multicrustacea</taxon>
        <taxon>Malacostraca</taxon>
        <taxon>Eumalacostraca</taxon>
        <taxon>Eucarida</taxon>
        <taxon>Decapoda</taxon>
        <taxon>Pleocyemata</taxon>
        <taxon>Brachyura</taxon>
        <taxon>Eubrachyura</taxon>
        <taxon>Portunoidea</taxon>
        <taxon>Portunidae</taxon>
        <taxon>Portuninae</taxon>
        <taxon>Portunus</taxon>
    </lineage>
</organism>
<feature type="region of interest" description="Disordered" evidence="1">
    <location>
        <begin position="1"/>
        <end position="31"/>
    </location>
</feature>
<evidence type="ECO:0000256" key="1">
    <source>
        <dbReference type="SAM" id="MobiDB-lite"/>
    </source>
</evidence>
<accession>A0A5B7EXB8</accession>
<evidence type="ECO:0000313" key="2">
    <source>
        <dbReference type="EMBL" id="MPC37817.1"/>
    </source>
</evidence>
<reference evidence="2 3" key="1">
    <citation type="submission" date="2019-05" db="EMBL/GenBank/DDBJ databases">
        <title>Another draft genome of Portunus trituberculatus and its Hox gene families provides insights of decapod evolution.</title>
        <authorList>
            <person name="Jeong J.-H."/>
            <person name="Song I."/>
            <person name="Kim S."/>
            <person name="Choi T."/>
            <person name="Kim D."/>
            <person name="Ryu S."/>
            <person name="Kim W."/>
        </authorList>
    </citation>
    <scope>NUCLEOTIDE SEQUENCE [LARGE SCALE GENOMIC DNA]</scope>
    <source>
        <tissue evidence="2">Muscle</tissue>
    </source>
</reference>
<comment type="caution">
    <text evidence="2">The sequence shown here is derived from an EMBL/GenBank/DDBJ whole genome shotgun (WGS) entry which is preliminary data.</text>
</comment>
<dbReference type="EMBL" id="VSRR010003892">
    <property type="protein sequence ID" value="MPC37817.1"/>
    <property type="molecule type" value="Genomic_DNA"/>
</dbReference>
<protein>
    <submittedName>
        <fullName evidence="2">Uncharacterized protein</fullName>
    </submittedName>
</protein>
<dbReference type="AlphaFoldDB" id="A0A5B7EXB8"/>
<sequence length="107" mass="11442">MVVGIRGTGTRKEGWNSGDCGDPQPTVPREEPRVKLQSEVAVLITFVACLLTSGTGDLTVDSQFATHSSTHNLTRRSSALLTSSTQFSSRVLSPSHKNHPVSTSFSV</sequence>